<evidence type="ECO:0000313" key="2">
    <source>
        <dbReference type="EMBL" id="CUG86265.1"/>
    </source>
</evidence>
<feature type="region of interest" description="Disordered" evidence="1">
    <location>
        <begin position="187"/>
        <end position="210"/>
    </location>
</feature>
<sequence length="245" mass="26690">MSRRIASLEREERDLKMNIAHSTQEAARAQIQETMSVAKRRLLHVPATMDPVPLMSSHVTPVRRAPDDSQHSQVLQTPPHQHSLPPRPSTAQNYVSPYSQKAIAVGRSPANTPKAALAKSPRMFQRSPAKAPPLPQGRIGVESAATIRSEVRSVIDVIRAEREKLLLQSPPTPLSSKAQSTANSLPLHAVGPQKVPPPPPTSSDAVGIAARRRVERGGAYYLSFSPQLDIKMHDSSAPNEHPRDA</sequence>
<reference evidence="3" key="1">
    <citation type="submission" date="2015-09" db="EMBL/GenBank/DDBJ databases">
        <authorList>
            <consortium name="Pathogen Informatics"/>
        </authorList>
    </citation>
    <scope>NUCLEOTIDE SEQUENCE [LARGE SCALE GENOMIC DNA]</scope>
    <source>
        <strain evidence="3">Lake Konstanz</strain>
    </source>
</reference>
<feature type="region of interest" description="Disordered" evidence="1">
    <location>
        <begin position="108"/>
        <end position="137"/>
    </location>
</feature>
<organism evidence="2 3">
    <name type="scientific">Bodo saltans</name>
    <name type="common">Flagellated protozoan</name>
    <dbReference type="NCBI Taxonomy" id="75058"/>
    <lineage>
        <taxon>Eukaryota</taxon>
        <taxon>Discoba</taxon>
        <taxon>Euglenozoa</taxon>
        <taxon>Kinetoplastea</taxon>
        <taxon>Metakinetoplastina</taxon>
        <taxon>Eubodonida</taxon>
        <taxon>Bodonidae</taxon>
        <taxon>Bodo</taxon>
    </lineage>
</organism>
<evidence type="ECO:0000256" key="1">
    <source>
        <dbReference type="SAM" id="MobiDB-lite"/>
    </source>
</evidence>
<name>A0A0S4J4D2_BODSA</name>
<dbReference type="EMBL" id="CYKH01001272">
    <property type="protein sequence ID" value="CUG86265.1"/>
    <property type="molecule type" value="Genomic_DNA"/>
</dbReference>
<keyword evidence="3" id="KW-1185">Reference proteome</keyword>
<protein>
    <submittedName>
        <fullName evidence="2">Uncharacterized protein</fullName>
    </submittedName>
</protein>
<accession>A0A0S4J4D2</accession>
<gene>
    <name evidence="2" type="ORF">BSAL_92260</name>
</gene>
<dbReference type="VEuPathDB" id="TriTrypDB:BSAL_92260"/>
<dbReference type="Proteomes" id="UP000051952">
    <property type="component" value="Unassembled WGS sequence"/>
</dbReference>
<evidence type="ECO:0000313" key="3">
    <source>
        <dbReference type="Proteomes" id="UP000051952"/>
    </source>
</evidence>
<proteinExistence type="predicted"/>
<dbReference type="AlphaFoldDB" id="A0A0S4J4D2"/>
<feature type="region of interest" description="Disordered" evidence="1">
    <location>
        <begin position="51"/>
        <end position="92"/>
    </location>
</feature>
<feature type="compositionally biased region" description="Polar residues" evidence="1">
    <location>
        <begin position="71"/>
        <end position="80"/>
    </location>
</feature>